<evidence type="ECO:0000256" key="3">
    <source>
        <dbReference type="ARBA" id="ARBA00004617"/>
    </source>
</evidence>
<dbReference type="InterPro" id="IPR007231">
    <property type="entry name" value="Nucleoporin_int_Nup93/Nic96"/>
</dbReference>
<evidence type="ECO:0000256" key="7">
    <source>
        <dbReference type="ARBA" id="ARBA00022824"/>
    </source>
</evidence>
<keyword evidence="6 15" id="KW-0812">Transmembrane</keyword>
<keyword evidence="11 14" id="KW-0539">Nucleus</keyword>
<keyword evidence="10 14" id="KW-0472">Membrane</keyword>
<dbReference type="Proteomes" id="UP000011014">
    <property type="component" value="Unassembled WGS sequence"/>
</dbReference>
<evidence type="ECO:0000313" key="16">
    <source>
        <dbReference type="EMBL" id="CBY38207.1"/>
    </source>
</evidence>
<comment type="function">
    <text evidence="12">Interacts with target proteins during their translocation into the lumen of the endoplasmic reticulum. Protects unfolded target proteins against degradation during ER stress. May facilitate glycosylation of target proteins after termination of ER stress. May modulate the use of N-glycosylation sites on target proteins.</text>
</comment>
<keyword evidence="14" id="KW-0509">mRNA transport</keyword>
<dbReference type="EMBL" id="FN655158">
    <property type="protein sequence ID" value="CBY38207.1"/>
    <property type="molecule type" value="Genomic_DNA"/>
</dbReference>
<evidence type="ECO:0000256" key="5">
    <source>
        <dbReference type="ARBA" id="ARBA00010186"/>
    </source>
</evidence>
<reference evidence="16" key="1">
    <citation type="journal article" date="2010" name="Science">
        <title>Plasticity of animal genome architecture unmasked by rapid evolution of a pelagic tunicate.</title>
        <authorList>
            <person name="Denoeud F."/>
            <person name="Henriet S."/>
            <person name="Mungpakdee S."/>
            <person name="Aury J.M."/>
            <person name="Da Silva C."/>
            <person name="Brinkmann H."/>
            <person name="Mikhaleva J."/>
            <person name="Olsen L.C."/>
            <person name="Jubin C."/>
            <person name="Canestro C."/>
            <person name="Bouquet J.M."/>
            <person name="Danks G."/>
            <person name="Poulain J."/>
            <person name="Campsteijn C."/>
            <person name="Adamski M."/>
            <person name="Cross I."/>
            <person name="Yadetie F."/>
            <person name="Muffato M."/>
            <person name="Louis A."/>
            <person name="Butcher S."/>
            <person name="Tsagkogeorga G."/>
            <person name="Konrad A."/>
            <person name="Singh S."/>
            <person name="Jensen M.F."/>
            <person name="Cong E.H."/>
            <person name="Eikeseth-Otteraa H."/>
            <person name="Noel B."/>
            <person name="Anthouard V."/>
            <person name="Porcel B.M."/>
            <person name="Kachouri-Lafond R."/>
            <person name="Nishino A."/>
            <person name="Ugolini M."/>
            <person name="Chourrout P."/>
            <person name="Nishida H."/>
            <person name="Aasland R."/>
            <person name="Huzurbazar S."/>
            <person name="Westhof E."/>
            <person name="Delsuc F."/>
            <person name="Lehrach H."/>
            <person name="Reinhardt R."/>
            <person name="Weissenbach J."/>
            <person name="Roy S.W."/>
            <person name="Artiguenave F."/>
            <person name="Postlethwait J.H."/>
            <person name="Manak J.R."/>
            <person name="Thompson E.M."/>
            <person name="Jaillon O."/>
            <person name="Du Pasquier L."/>
            <person name="Boudinot P."/>
            <person name="Liberles D.A."/>
            <person name="Volff J.N."/>
            <person name="Philippe H."/>
            <person name="Lenhard B."/>
            <person name="Roest Crollius H."/>
            <person name="Wincker P."/>
            <person name="Chourrout D."/>
        </authorList>
    </citation>
    <scope>NUCLEOTIDE SEQUENCE [LARGE SCALE GENOMIC DNA]</scope>
</reference>
<comment type="similarity">
    <text evidence="4">Belongs to the RAMP4 family.</text>
</comment>
<proteinExistence type="inferred from homology"/>
<dbReference type="GO" id="GO:0006606">
    <property type="term" value="P:protein import into nucleus"/>
    <property type="evidence" value="ECO:0007669"/>
    <property type="project" value="TreeGrafter"/>
</dbReference>
<evidence type="ECO:0000256" key="1">
    <source>
        <dbReference type="ARBA" id="ARBA00004389"/>
    </source>
</evidence>
<feature type="transmembrane region" description="Helical" evidence="15">
    <location>
        <begin position="40"/>
        <end position="59"/>
    </location>
</feature>
<dbReference type="GO" id="GO:0031965">
    <property type="term" value="C:nuclear membrane"/>
    <property type="evidence" value="ECO:0007669"/>
    <property type="project" value="UniProtKB-SubCell"/>
</dbReference>
<gene>
    <name evidence="16" type="ORF">GSOID_T00031718001</name>
</gene>
<comment type="subunit">
    <text evidence="13">Interacts with SEC61B, SEC61A1 and the SEC61 complex. Interacts with CANX.</text>
</comment>
<dbReference type="Pfam" id="PF06624">
    <property type="entry name" value="RAMP4"/>
    <property type="match status" value="1"/>
</dbReference>
<keyword evidence="9 14" id="KW-0906">Nuclear pore complex</keyword>
<dbReference type="PANTHER" id="PTHR11225:SF4">
    <property type="entry name" value="NUCLEAR PORE COMPLEX PROTEIN NUP93"/>
    <property type="match status" value="1"/>
</dbReference>
<accession>E4YRW5</accession>
<evidence type="ECO:0000256" key="14">
    <source>
        <dbReference type="RuleBase" id="RU364035"/>
    </source>
</evidence>
<evidence type="ECO:0000256" key="13">
    <source>
        <dbReference type="ARBA" id="ARBA00038831"/>
    </source>
</evidence>
<evidence type="ECO:0000256" key="10">
    <source>
        <dbReference type="ARBA" id="ARBA00023136"/>
    </source>
</evidence>
<dbReference type="PANTHER" id="PTHR11225">
    <property type="entry name" value="NUCLEAR PORE COMPLEX PROTEIN NUP93 NUCLEOPORIN NUP93 DEAD EYE PROTEIN"/>
    <property type="match status" value="1"/>
</dbReference>
<evidence type="ECO:0000256" key="2">
    <source>
        <dbReference type="ARBA" id="ARBA00004567"/>
    </source>
</evidence>
<evidence type="ECO:0000256" key="9">
    <source>
        <dbReference type="ARBA" id="ARBA00023132"/>
    </source>
</evidence>
<dbReference type="InterPro" id="IPR010580">
    <property type="entry name" value="ER_stress-assoc"/>
</dbReference>
<dbReference type="AlphaFoldDB" id="E4YRW5"/>
<keyword evidence="8 15" id="KW-1133">Transmembrane helix</keyword>
<sequence length="888" mass="101066">MALAQKRRAANNAFSQNITKKGHVQKTRNHKPEKYPVGPWLLALFIFVVCGSAIFEIILKIQAYARAQMEFDNGLDSLLQKSEELTANLNDGTDLPRVRRNLGQILNAGKRLWSKTAAHGTDAQQVKAALFLGQKGLEIADVPDRLKNLATTRNLEPLNPVVHTDIEGFLRNEHENAILSVIEEQKQKTFEEVTNRHWETRLAEWDTEKGKILNALLGSDDSLNISIVPSKKSKVRDDAKVVAGKRSLLDDNEMLYAQQIHRYNEMVVQGIKPESLIKFCQSAVERMNSQSLVAIWNMIWELVGNIRVPSGKTPSQLRTDPEIQMSLINSSRSHLEHEYFNFIQETVNSNLRDANRGAMPGTEQLIRSFLQVRKYNYQATEDGDVWAMIYYCLRCGQTKTAVEIARKNSQIVGEFLPSLVDWVESPDRLLGPNQESKIKIQFRRSVRACTDPFKRAVFCIVGKCDTDIHEDVIQKTDDYLWMKLSQVVVGKTGDGYESIEKFQRDLLEEYGEAHFQADQSPLLYFNVLFLTGQFEAAIEFLARSEAFRCHAVHVALCLYEVGLLVIPYNFNAKLLTRTETDPIPLRRLNLATLVMTFTRKFESTDPQEALQYFYFLRDICLPGASDSLFISCVSGLVRESREFGMLLGRIDPQTGQKKSGAIDKFHADTKKLIERVARDCEERGLFEDAVGLYDLGGFHDKVVDLLSELISQVLADADKPQSDRNRLKIQAQEIAQRYRNQNVEIQRQSADTFHLLLDLMTYFDAYHGKQLDFALDTIRQLDLLPLDGMNQTRDQIQSKVSRLADKGEEIRRSLSEILLSAMNILLLKYKRIQGEAKELIRNIIAAHLSQLAEIKSLAKALIMFAGMVPYRLPGDTNMRLVQAEVKMN</sequence>
<keyword evidence="14" id="KW-0811">Translocation</keyword>
<dbReference type="GO" id="GO:0017056">
    <property type="term" value="F:structural constituent of nuclear pore"/>
    <property type="evidence" value="ECO:0007669"/>
    <property type="project" value="InterPro"/>
</dbReference>
<name>E4YRW5_OIKDI</name>
<organism evidence="16">
    <name type="scientific">Oikopleura dioica</name>
    <name type="common">Tunicate</name>
    <dbReference type="NCBI Taxonomy" id="34765"/>
    <lineage>
        <taxon>Eukaryota</taxon>
        <taxon>Metazoa</taxon>
        <taxon>Chordata</taxon>
        <taxon>Tunicata</taxon>
        <taxon>Appendicularia</taxon>
        <taxon>Copelata</taxon>
        <taxon>Oikopleuridae</taxon>
        <taxon>Oikopleura</taxon>
    </lineage>
</organism>
<comment type="similarity">
    <text evidence="5 14">Belongs to the nucleoporin interacting component (NIC) family.</text>
</comment>
<evidence type="ECO:0000256" key="4">
    <source>
        <dbReference type="ARBA" id="ARBA00005500"/>
    </source>
</evidence>
<evidence type="ECO:0000256" key="12">
    <source>
        <dbReference type="ARBA" id="ARBA00037157"/>
    </source>
</evidence>
<dbReference type="GO" id="GO:0016973">
    <property type="term" value="P:poly(A)+ mRNA export from nucleus"/>
    <property type="evidence" value="ECO:0007669"/>
    <property type="project" value="TreeGrafter"/>
</dbReference>
<dbReference type="GO" id="GO:0005643">
    <property type="term" value="C:nuclear pore"/>
    <property type="evidence" value="ECO:0007669"/>
    <property type="project" value="UniProtKB-SubCell"/>
</dbReference>
<dbReference type="Pfam" id="PF04097">
    <property type="entry name" value="Nic96"/>
    <property type="match status" value="1"/>
</dbReference>
<keyword evidence="14" id="KW-0653">Protein transport</keyword>
<keyword evidence="14" id="KW-0813">Transport</keyword>
<keyword evidence="7" id="KW-0256">Endoplasmic reticulum</keyword>
<comment type="subcellular location">
    <subcellularLocation>
        <location evidence="1">Endoplasmic reticulum membrane</location>
        <topology evidence="1">Single-pass membrane protein</topology>
    </subcellularLocation>
    <subcellularLocation>
        <location evidence="3">Nucleus membrane</location>
        <topology evidence="3">Peripheral membrane protein</topology>
    </subcellularLocation>
    <subcellularLocation>
        <location evidence="2 14">Nucleus</location>
        <location evidence="2 14">Nuclear pore complex</location>
    </subcellularLocation>
</comment>
<evidence type="ECO:0000256" key="11">
    <source>
        <dbReference type="ARBA" id="ARBA00023242"/>
    </source>
</evidence>
<evidence type="ECO:0000256" key="6">
    <source>
        <dbReference type="ARBA" id="ARBA00022692"/>
    </source>
</evidence>
<dbReference type="GO" id="GO:0005789">
    <property type="term" value="C:endoplasmic reticulum membrane"/>
    <property type="evidence" value="ECO:0007669"/>
    <property type="project" value="UniProtKB-SubCell"/>
</dbReference>
<evidence type="ECO:0000256" key="15">
    <source>
        <dbReference type="SAM" id="Phobius"/>
    </source>
</evidence>
<protein>
    <recommendedName>
        <fullName evidence="14">Nuclear pore protein</fullName>
    </recommendedName>
</protein>
<evidence type="ECO:0000256" key="8">
    <source>
        <dbReference type="ARBA" id="ARBA00022989"/>
    </source>
</evidence>